<evidence type="ECO:0000313" key="2">
    <source>
        <dbReference type="EMBL" id="MDE8649851.1"/>
    </source>
</evidence>
<dbReference type="Pfam" id="PF00350">
    <property type="entry name" value="Dynamin_N"/>
    <property type="match status" value="1"/>
</dbReference>
<feature type="domain" description="Dynamin N-terminal" evidence="1">
    <location>
        <begin position="53"/>
        <end position="165"/>
    </location>
</feature>
<dbReference type="RefSeq" id="WP_275233041.1">
    <property type="nucleotide sequence ID" value="NZ_JARDXE010000034.1"/>
</dbReference>
<proteinExistence type="predicted"/>
<name>A0AAW6LX98_RHOSG</name>
<organism evidence="2 3">
    <name type="scientific">Rhodococcus qingshengii</name>
    <dbReference type="NCBI Taxonomy" id="334542"/>
    <lineage>
        <taxon>Bacteria</taxon>
        <taxon>Bacillati</taxon>
        <taxon>Actinomycetota</taxon>
        <taxon>Actinomycetes</taxon>
        <taxon>Mycobacteriales</taxon>
        <taxon>Nocardiaceae</taxon>
        <taxon>Rhodococcus</taxon>
        <taxon>Rhodococcus erythropolis group</taxon>
    </lineage>
</organism>
<dbReference type="PRINTS" id="PR00195">
    <property type="entry name" value="DYNAMIN"/>
</dbReference>
<comment type="caution">
    <text evidence="2">The sequence shown here is derived from an EMBL/GenBank/DDBJ whole genome shotgun (WGS) entry which is preliminary data.</text>
</comment>
<dbReference type="Proteomes" id="UP001217325">
    <property type="component" value="Unassembled WGS sequence"/>
</dbReference>
<dbReference type="InterPro" id="IPR022812">
    <property type="entry name" value="Dynamin"/>
</dbReference>
<dbReference type="InterPro" id="IPR027417">
    <property type="entry name" value="P-loop_NTPase"/>
</dbReference>
<protein>
    <submittedName>
        <fullName evidence="2">50S ribosome-binding GTPase</fullName>
    </submittedName>
</protein>
<sequence length="481" mass="51632">MSTSYPPNAAQFDRQQAVRTALDRGLHSLAALGGDLVDHANRIGAILWSPPRVVIVGRLKAGKSTLVNALIGAPVAETAALEATNVVTVYQAGAPSRAELVDLDGERHPIPLAAGTSVSIDADAADIAYVHRYLPTQSLANLTLVDTPGLATLTVENENRTRAALIDGFAQTRAASVDADGAVFLFDSAPRADEIEFLRQLGFTPLNTLGVLSRADSFGEGALGQRNPIEHAHNHAQKLAQRLAQSVATVVPVAGLLAESSHTGQVTEADAIALHTLASMNTLELMDLLESESPEQLGPVMRDRLLDLLGEYGVLGARTVAGQGAHAVNRWLTEHSGITQVKYLVESALHDFAALHRADRILTELDLLAVNHPAREHIRTITDWVRNDPAMHTVLLYRALRGMLLADPHAPVVTELTRLLSGRTDAERLGVHPETSPGQLAHYAGERLVHVQRQAISTRTAAEDAALAELVRTYTSMRRQA</sequence>
<gene>
    <name evidence="2" type="ORF">PXH69_33300</name>
</gene>
<dbReference type="InterPro" id="IPR045063">
    <property type="entry name" value="Dynamin_N"/>
</dbReference>
<dbReference type="Gene3D" id="3.40.50.300">
    <property type="entry name" value="P-loop containing nucleotide triphosphate hydrolases"/>
    <property type="match status" value="1"/>
</dbReference>
<dbReference type="EMBL" id="JARDXE010000034">
    <property type="protein sequence ID" value="MDE8649851.1"/>
    <property type="molecule type" value="Genomic_DNA"/>
</dbReference>
<dbReference type="SUPFAM" id="SSF52540">
    <property type="entry name" value="P-loop containing nucleoside triphosphate hydrolases"/>
    <property type="match status" value="1"/>
</dbReference>
<accession>A0AAW6LX98</accession>
<dbReference type="AlphaFoldDB" id="A0AAW6LX98"/>
<evidence type="ECO:0000313" key="3">
    <source>
        <dbReference type="Proteomes" id="UP001217325"/>
    </source>
</evidence>
<reference evidence="2" key="1">
    <citation type="submission" date="2023-02" db="EMBL/GenBank/DDBJ databases">
        <title>A novel hydrolase synthesized by Rhodococcus erythropolis HQ is responsible for the detoxification of Zearalenone.</title>
        <authorList>
            <person name="Hu J."/>
            <person name="Xu J."/>
        </authorList>
    </citation>
    <scope>NUCLEOTIDE SEQUENCE</scope>
    <source>
        <strain evidence="2">HQ</strain>
    </source>
</reference>
<evidence type="ECO:0000259" key="1">
    <source>
        <dbReference type="Pfam" id="PF00350"/>
    </source>
</evidence>